<dbReference type="InterPro" id="IPR040624">
    <property type="entry name" value="HalOD1"/>
</dbReference>
<feature type="domain" description="Halobacterial output" evidence="1">
    <location>
        <begin position="22"/>
        <end position="89"/>
    </location>
</feature>
<dbReference type="KEGG" id="halg:HUG10_04805"/>
<dbReference type="RefSeq" id="WP_179168477.1">
    <property type="nucleotide sequence ID" value="NZ_CP058529.1"/>
</dbReference>
<dbReference type="AlphaFoldDB" id="A0A7D5KLK6"/>
<proteinExistence type="predicted"/>
<sequence length="93" mass="9827">MSNQNVADSRPVPLASTTVYEGETVATTVTFAMGSVRGVDAAELPPIHDAVDTDALDALFQGSARTGQVSFPYCDHLVVVDGNGRVEIHDRPV</sequence>
<dbReference type="Proteomes" id="UP000509750">
    <property type="component" value="Chromosome"/>
</dbReference>
<organism evidence="2 3">
    <name type="scientific">Halorarum halophilum</name>
    <dbReference type="NCBI Taxonomy" id="2743090"/>
    <lineage>
        <taxon>Archaea</taxon>
        <taxon>Methanobacteriati</taxon>
        <taxon>Methanobacteriota</taxon>
        <taxon>Stenosarchaea group</taxon>
        <taxon>Halobacteria</taxon>
        <taxon>Halobacteriales</taxon>
        <taxon>Haloferacaceae</taxon>
        <taxon>Halorarum</taxon>
    </lineage>
</organism>
<keyword evidence="3" id="KW-1185">Reference proteome</keyword>
<gene>
    <name evidence="2" type="ORF">HUG10_04805</name>
</gene>
<evidence type="ECO:0000259" key="1">
    <source>
        <dbReference type="Pfam" id="PF18545"/>
    </source>
</evidence>
<reference evidence="2 3" key="1">
    <citation type="submission" date="2020-07" db="EMBL/GenBank/DDBJ databases">
        <title>Gai3-2, isolated from salt lake.</title>
        <authorList>
            <person name="Cui H."/>
            <person name="Shi X."/>
        </authorList>
    </citation>
    <scope>NUCLEOTIDE SEQUENCE [LARGE SCALE GENOMIC DNA]</scope>
    <source>
        <strain evidence="2 3">Gai3-2</strain>
    </source>
</reference>
<accession>A0A7D5KLK6</accession>
<dbReference type="Pfam" id="PF18545">
    <property type="entry name" value="HalOD1"/>
    <property type="match status" value="1"/>
</dbReference>
<dbReference type="GeneID" id="56028128"/>
<dbReference type="EMBL" id="CP058529">
    <property type="protein sequence ID" value="QLG26902.1"/>
    <property type="molecule type" value="Genomic_DNA"/>
</dbReference>
<evidence type="ECO:0000313" key="3">
    <source>
        <dbReference type="Proteomes" id="UP000509750"/>
    </source>
</evidence>
<evidence type="ECO:0000313" key="2">
    <source>
        <dbReference type="EMBL" id="QLG26902.1"/>
    </source>
</evidence>
<protein>
    <recommendedName>
        <fullName evidence="1">Halobacterial output domain-containing protein</fullName>
    </recommendedName>
</protein>
<name>A0A7D5KLK6_9EURY</name>